<evidence type="ECO:0000313" key="8">
    <source>
        <dbReference type="Proteomes" id="UP001174691"/>
    </source>
</evidence>
<dbReference type="PANTHER" id="PTHR42961:SF2">
    <property type="entry name" value="IRON-SULFUR PROTEIN NUBPL"/>
    <property type="match status" value="1"/>
</dbReference>
<dbReference type="GO" id="GO:0046872">
    <property type="term" value="F:metal ion binding"/>
    <property type="evidence" value="ECO:0007669"/>
    <property type="project" value="UniProtKB-KW"/>
</dbReference>
<evidence type="ECO:0000256" key="5">
    <source>
        <dbReference type="ARBA" id="ARBA00023014"/>
    </source>
</evidence>
<dbReference type="Proteomes" id="UP001174691">
    <property type="component" value="Unassembled WGS sequence"/>
</dbReference>
<sequence>MRPTARCLFQASRAALSHENPLGLPKSGTIPRMQRGLPQKRAIKDVRKVIAVSSAKGGVGKSTVAANLSLAFARLGYRSGILDVDVFGPSIPTLFNLNEEPRLSSNNQLLPLTAYGVQTMSMGYLVPPDSPVIWRGPILLKALQQLLHEVSWGGPAGLDVLVLDLPPGTGDTQLSVAQQIVLDGAVVVTTPHTLSLADATRGLAMWEKVSVPVLGLVQNMSVFSCPCCGTKSHVFGTGERVRRLCEERGVEMLADVPLHPRIAEDAQEGRPTVAAEPEGEGARVFMDLARRLGGMVGL</sequence>
<proteinExistence type="inferred from homology"/>
<dbReference type="GO" id="GO:0051539">
    <property type="term" value="F:4 iron, 4 sulfur cluster binding"/>
    <property type="evidence" value="ECO:0007669"/>
    <property type="project" value="TreeGrafter"/>
</dbReference>
<evidence type="ECO:0000313" key="7">
    <source>
        <dbReference type="EMBL" id="KAJ9134178.1"/>
    </source>
</evidence>
<dbReference type="InterPro" id="IPR044304">
    <property type="entry name" value="NUBPL-like"/>
</dbReference>
<keyword evidence="3" id="KW-0067">ATP-binding</keyword>
<keyword evidence="8" id="KW-1185">Reference proteome</keyword>
<gene>
    <name evidence="7" type="ORF">NKR19_g8779</name>
</gene>
<dbReference type="AlphaFoldDB" id="A0AA38RKM1"/>
<evidence type="ECO:0000256" key="1">
    <source>
        <dbReference type="ARBA" id="ARBA00022723"/>
    </source>
</evidence>
<dbReference type="GO" id="GO:0032981">
    <property type="term" value="P:mitochondrial respiratory chain complex I assembly"/>
    <property type="evidence" value="ECO:0007669"/>
    <property type="project" value="TreeGrafter"/>
</dbReference>
<dbReference type="GO" id="GO:0140663">
    <property type="term" value="F:ATP-dependent FeS chaperone activity"/>
    <property type="evidence" value="ECO:0007669"/>
    <property type="project" value="InterPro"/>
</dbReference>
<dbReference type="SUPFAM" id="SSF52540">
    <property type="entry name" value="P-loop containing nucleoside triphosphate hydrolases"/>
    <property type="match status" value="1"/>
</dbReference>
<dbReference type="PANTHER" id="PTHR42961">
    <property type="entry name" value="IRON-SULFUR PROTEIN NUBPL"/>
    <property type="match status" value="1"/>
</dbReference>
<dbReference type="InterPro" id="IPR027417">
    <property type="entry name" value="P-loop_NTPase"/>
</dbReference>
<dbReference type="InterPro" id="IPR033756">
    <property type="entry name" value="YlxH/NBP35"/>
</dbReference>
<dbReference type="GO" id="GO:0005524">
    <property type="term" value="F:ATP binding"/>
    <property type="evidence" value="ECO:0007669"/>
    <property type="project" value="UniProtKB-KW"/>
</dbReference>
<evidence type="ECO:0000256" key="2">
    <source>
        <dbReference type="ARBA" id="ARBA00022741"/>
    </source>
</evidence>
<comment type="similarity">
    <text evidence="6">Belongs to the Mrp/NBP35 ATP-binding proteins family.</text>
</comment>
<keyword evidence="7" id="KW-0378">Hydrolase</keyword>
<dbReference type="EMBL" id="JANBVN010000188">
    <property type="protein sequence ID" value="KAJ9134178.1"/>
    <property type="molecule type" value="Genomic_DNA"/>
</dbReference>
<evidence type="ECO:0000256" key="4">
    <source>
        <dbReference type="ARBA" id="ARBA00023004"/>
    </source>
</evidence>
<dbReference type="HAMAP" id="MF_02040">
    <property type="entry name" value="Mrp_NBP35"/>
    <property type="match status" value="1"/>
</dbReference>
<evidence type="ECO:0000256" key="6">
    <source>
        <dbReference type="ARBA" id="ARBA00024036"/>
    </source>
</evidence>
<accession>A0AA38RKM1</accession>
<dbReference type="GO" id="GO:0016787">
    <property type="term" value="F:hydrolase activity"/>
    <property type="evidence" value="ECO:0007669"/>
    <property type="project" value="UniProtKB-KW"/>
</dbReference>
<dbReference type="GO" id="GO:0016226">
    <property type="term" value="P:iron-sulfur cluster assembly"/>
    <property type="evidence" value="ECO:0007669"/>
    <property type="project" value="InterPro"/>
</dbReference>
<dbReference type="FunFam" id="3.40.50.300:FF:001278">
    <property type="entry name" value="Iron-sulfur cluster carrier protein"/>
    <property type="match status" value="1"/>
</dbReference>
<keyword evidence="5" id="KW-0411">Iron-sulfur</keyword>
<name>A0AA38RKM1_9PEZI</name>
<dbReference type="CDD" id="cd02037">
    <property type="entry name" value="Mrp_NBP35"/>
    <property type="match status" value="1"/>
</dbReference>
<dbReference type="GO" id="GO:0005739">
    <property type="term" value="C:mitochondrion"/>
    <property type="evidence" value="ECO:0007669"/>
    <property type="project" value="TreeGrafter"/>
</dbReference>
<organism evidence="7 8">
    <name type="scientific">Coniochaeta hoffmannii</name>
    <dbReference type="NCBI Taxonomy" id="91930"/>
    <lineage>
        <taxon>Eukaryota</taxon>
        <taxon>Fungi</taxon>
        <taxon>Dikarya</taxon>
        <taxon>Ascomycota</taxon>
        <taxon>Pezizomycotina</taxon>
        <taxon>Sordariomycetes</taxon>
        <taxon>Sordariomycetidae</taxon>
        <taxon>Coniochaetales</taxon>
        <taxon>Coniochaetaceae</taxon>
        <taxon>Coniochaeta</taxon>
    </lineage>
</organism>
<dbReference type="Pfam" id="PF10609">
    <property type="entry name" value="ParA"/>
    <property type="match status" value="1"/>
</dbReference>
<keyword evidence="1" id="KW-0479">Metal-binding</keyword>
<reference evidence="7" key="1">
    <citation type="submission" date="2022-07" db="EMBL/GenBank/DDBJ databases">
        <title>Fungi with potential for degradation of polypropylene.</title>
        <authorList>
            <person name="Gostincar C."/>
        </authorList>
    </citation>
    <scope>NUCLEOTIDE SEQUENCE</scope>
    <source>
        <strain evidence="7">EXF-13287</strain>
    </source>
</reference>
<evidence type="ECO:0000256" key="3">
    <source>
        <dbReference type="ARBA" id="ARBA00022840"/>
    </source>
</evidence>
<keyword evidence="2" id="KW-0547">Nucleotide-binding</keyword>
<dbReference type="Gene3D" id="3.40.50.300">
    <property type="entry name" value="P-loop containing nucleotide triphosphate hydrolases"/>
    <property type="match status" value="1"/>
</dbReference>
<keyword evidence="4" id="KW-0408">Iron</keyword>
<protein>
    <submittedName>
        <fullName evidence="7">P-loop containing nucleoside triphosphate hydrolase protein</fullName>
    </submittedName>
</protein>
<comment type="caution">
    <text evidence="7">The sequence shown here is derived from an EMBL/GenBank/DDBJ whole genome shotgun (WGS) entry which is preliminary data.</text>
</comment>
<dbReference type="InterPro" id="IPR019591">
    <property type="entry name" value="Mrp/NBP35_ATP-bd"/>
</dbReference>